<dbReference type="InterPro" id="IPR000488">
    <property type="entry name" value="Death_dom"/>
</dbReference>
<evidence type="ECO:0000256" key="1">
    <source>
        <dbReference type="ARBA" id="ARBA00004123"/>
    </source>
</evidence>
<evidence type="ECO:0000256" key="18">
    <source>
        <dbReference type="ARBA" id="ARBA00062557"/>
    </source>
</evidence>
<dbReference type="InterPro" id="IPR001496">
    <property type="entry name" value="SOCS_box"/>
</dbReference>
<comment type="subunit">
    <text evidence="18">Forms a complex named the PIDDosome with PIDD1 and CASP2. Interacts (via Death domain) with RIPK1 (via Death domain); the interaction is direct. Interacts with TRADD. Interacts with TNFRSF1A.</text>
</comment>
<feature type="domain" description="Death" evidence="24">
    <location>
        <begin position="315"/>
        <end position="387"/>
    </location>
</feature>
<evidence type="ECO:0000259" key="23">
    <source>
        <dbReference type="PROSITE" id="PS50001"/>
    </source>
</evidence>
<sequence>MTLRCLESSGNGAEGTQSQWGTAGSAEEPSPEAARLAKALRELGQTGWYWGSMTVNEAKEKLKEAPEGTFLIRDSSHSDYLLTISVKTSAGPTNLRIEYQDGKFRLDSIICVKSKLKQFDSVVHLIDYYVQMCKDKRTGPEAPRNGTVHLYLTKPLYTSAPPLQHLCRLTINKCTGTIWGLPLPTRLKDYLEEYKFQGEMEARDKQVLRSLRLELGAEVLVEGLVLQYLYQEGVLTENHVQEIKAQATGLRKTMLLLDILPSRGPKAFDAFLESLQEFPWVREKLEKAREEAITELPADDRMTGIPPHILNSSPSDQQINQLAQRLGPEWEPVVLSLGLSQTDIYRCKANHPHNVQSQMVEAFVRWRQRYGKQATFRSLQRGLQAVEVDPSVLQHMLE</sequence>
<comment type="subcellular location">
    <subcellularLocation>
        <location evidence="2">Cytoplasm</location>
    </subcellularLocation>
    <subcellularLocation>
        <location evidence="1">Nucleus</location>
    </subcellularLocation>
</comment>
<protein>
    <recommendedName>
        <fullName evidence="19">Death domain-containing protein CRADD</fullName>
    </recommendedName>
    <alternativeName>
        <fullName evidence="20">Caspase and RIP adapter with death domain</fullName>
    </alternativeName>
    <alternativeName>
        <fullName evidence="4">Suppressor of cytokine signaling 2</fullName>
    </alternativeName>
</protein>
<dbReference type="Pfam" id="PF00531">
    <property type="entry name" value="Death"/>
    <property type="match status" value="1"/>
</dbReference>
<dbReference type="PANTHER" id="PTHR10155:SF7">
    <property type="entry name" value="SUPPRESSOR OF CYTOKINE SIGNALING 2"/>
    <property type="match status" value="1"/>
</dbReference>
<dbReference type="PROSITE" id="PS50001">
    <property type="entry name" value="SH2"/>
    <property type="match status" value="1"/>
</dbReference>
<evidence type="ECO:0000256" key="12">
    <source>
        <dbReference type="ARBA" id="ARBA00022843"/>
    </source>
</evidence>
<dbReference type="UniPathway" id="UPA00143"/>
<dbReference type="InterPro" id="IPR011029">
    <property type="entry name" value="DEATH-like_dom_sf"/>
</dbReference>
<dbReference type="GO" id="GO:0005737">
    <property type="term" value="C:cytoplasm"/>
    <property type="evidence" value="ECO:0007669"/>
    <property type="project" value="UniProtKB-SubCell"/>
</dbReference>
<evidence type="ECO:0000256" key="10">
    <source>
        <dbReference type="ARBA" id="ARBA00022703"/>
    </source>
</evidence>
<dbReference type="GO" id="GO:0046935">
    <property type="term" value="F:1-phosphatidylinositol-3-kinase regulator activity"/>
    <property type="evidence" value="ECO:0007669"/>
    <property type="project" value="TreeGrafter"/>
</dbReference>
<dbReference type="FunFam" id="1.10.533.10:FF:000007">
    <property type="entry name" value="death domain-containing protein CRADD isoform X1"/>
    <property type="match status" value="1"/>
</dbReference>
<dbReference type="Gene3D" id="1.10.533.10">
    <property type="entry name" value="Death Domain, Fas"/>
    <property type="match status" value="2"/>
</dbReference>
<evidence type="ECO:0000256" key="8">
    <source>
        <dbReference type="ARBA" id="ARBA00022604"/>
    </source>
</evidence>
<dbReference type="SMART" id="SM00969">
    <property type="entry name" value="SOCS_box"/>
    <property type="match status" value="1"/>
</dbReference>
<reference evidence="27" key="2">
    <citation type="submission" date="2025-09" db="UniProtKB">
        <authorList>
            <consortium name="Ensembl"/>
        </authorList>
    </citation>
    <scope>IDENTIFICATION</scope>
</reference>
<evidence type="ECO:0000256" key="15">
    <source>
        <dbReference type="ARBA" id="ARBA00045700"/>
    </source>
</evidence>
<dbReference type="PRINTS" id="PR00401">
    <property type="entry name" value="SH2DOMAIN"/>
</dbReference>
<reference evidence="27" key="1">
    <citation type="submission" date="2025-08" db="UniProtKB">
        <authorList>
            <consortium name="Ensembl"/>
        </authorList>
    </citation>
    <scope>IDENTIFICATION</scope>
</reference>
<evidence type="ECO:0000256" key="5">
    <source>
        <dbReference type="ARBA" id="ARBA00022490"/>
    </source>
</evidence>
<dbReference type="GO" id="GO:0043065">
    <property type="term" value="P:positive regulation of apoptotic process"/>
    <property type="evidence" value="ECO:0007669"/>
    <property type="project" value="UniProtKB-ARBA"/>
</dbReference>
<dbReference type="InterPro" id="IPR042148">
    <property type="entry name" value="CARD_RAIDD"/>
</dbReference>
<dbReference type="GO" id="GO:0035556">
    <property type="term" value="P:intracellular signal transduction"/>
    <property type="evidence" value="ECO:0007669"/>
    <property type="project" value="InterPro"/>
</dbReference>
<dbReference type="SMART" id="SM00252">
    <property type="entry name" value="SH2"/>
    <property type="match status" value="1"/>
</dbReference>
<comment type="subunit">
    <text evidence="16">Substrate-recognition component of the ECS(SOCS2) complex, composed of SOCS2, CUL5, ELOB, ELOC and RNF7/RBX2. Interacts with IGF1R. Interacts with DCUN1D1.</text>
</comment>
<keyword evidence="11" id="KW-0833">Ubl conjugation pathway</keyword>
<dbReference type="PROSITE" id="PS50017">
    <property type="entry name" value="DEATH_DOMAIN"/>
    <property type="match status" value="1"/>
</dbReference>
<dbReference type="SMART" id="SM00114">
    <property type="entry name" value="CARD"/>
    <property type="match status" value="1"/>
</dbReference>
<dbReference type="AlphaFoldDB" id="A0A667FX05"/>
<keyword evidence="5" id="KW-0963">Cytoplasm</keyword>
<dbReference type="Gene3D" id="3.30.505.10">
    <property type="entry name" value="SH2 domain"/>
    <property type="match status" value="1"/>
</dbReference>
<evidence type="ECO:0000256" key="19">
    <source>
        <dbReference type="ARBA" id="ARBA00067501"/>
    </source>
</evidence>
<dbReference type="Proteomes" id="UP000472241">
    <property type="component" value="Unplaced"/>
</dbReference>
<dbReference type="CDD" id="cd08327">
    <property type="entry name" value="CARD_RAIDD"/>
    <property type="match status" value="1"/>
</dbReference>
<comment type="pathway">
    <text evidence="3">Protein modification; protein ubiquitination.</text>
</comment>
<dbReference type="PROSITE" id="PS50209">
    <property type="entry name" value="CARD"/>
    <property type="match status" value="1"/>
</dbReference>
<name>A0A667FX05_LYNCA</name>
<dbReference type="GO" id="GO:0046854">
    <property type="term" value="P:phosphatidylinositol phosphate biosynthetic process"/>
    <property type="evidence" value="ECO:0007669"/>
    <property type="project" value="TreeGrafter"/>
</dbReference>
<evidence type="ECO:0000259" key="25">
    <source>
        <dbReference type="PROSITE" id="PS50209"/>
    </source>
</evidence>
<dbReference type="InterPro" id="IPR036860">
    <property type="entry name" value="SH2_dom_sf"/>
</dbReference>
<dbReference type="SMART" id="SM00005">
    <property type="entry name" value="DEATH"/>
    <property type="match status" value="1"/>
</dbReference>
<evidence type="ECO:0000256" key="20">
    <source>
        <dbReference type="ARBA" id="ARBA00078018"/>
    </source>
</evidence>
<dbReference type="InterPro" id="IPR036036">
    <property type="entry name" value="SOCS_box-like_dom_sf"/>
</dbReference>
<gene>
    <name evidence="27" type="primary">SOCS2</name>
</gene>
<evidence type="ECO:0000256" key="2">
    <source>
        <dbReference type="ARBA" id="ARBA00004496"/>
    </source>
</evidence>
<comment type="function">
    <text evidence="17">Adapter protein that associates with PIDD1 and the caspase CASP2 to form the PIDDosome, a complex that activates CASP2 and triggers apoptosis. Also recruits CASP2 to the TNFR-1 signaling complex through its interaction with RIPK1 and TRADD and may play a role in the tumor necrosis factor-mediated signaling pathway.</text>
</comment>
<dbReference type="PANTHER" id="PTHR10155">
    <property type="entry name" value="PHOSPHATIDYLINOSITOL 3-KINASE REGULATORY SUBUNIT"/>
    <property type="match status" value="1"/>
</dbReference>
<keyword evidence="10" id="KW-0053">Apoptosis</keyword>
<organism evidence="27 28">
    <name type="scientific">Lynx canadensis</name>
    <name type="common">Canada lynx</name>
    <name type="synonym">Felis canadensis</name>
    <dbReference type="NCBI Taxonomy" id="61383"/>
    <lineage>
        <taxon>Eukaryota</taxon>
        <taxon>Metazoa</taxon>
        <taxon>Chordata</taxon>
        <taxon>Craniata</taxon>
        <taxon>Vertebrata</taxon>
        <taxon>Euteleostomi</taxon>
        <taxon>Mammalia</taxon>
        <taxon>Eutheria</taxon>
        <taxon>Laurasiatheria</taxon>
        <taxon>Carnivora</taxon>
        <taxon>Feliformia</taxon>
        <taxon>Felidae</taxon>
        <taxon>Felinae</taxon>
        <taxon>Lynx</taxon>
    </lineage>
</organism>
<dbReference type="FunFam" id="3.30.505.10:FF:000049">
    <property type="entry name" value="Suppressor of cytokine signaling 2"/>
    <property type="match status" value="1"/>
</dbReference>
<evidence type="ECO:0000256" key="9">
    <source>
        <dbReference type="ARBA" id="ARBA00022700"/>
    </source>
</evidence>
<evidence type="ECO:0000256" key="7">
    <source>
        <dbReference type="ARBA" id="ARBA00022553"/>
    </source>
</evidence>
<dbReference type="GO" id="GO:0016567">
    <property type="term" value="P:protein ubiquitination"/>
    <property type="evidence" value="ECO:0007669"/>
    <property type="project" value="UniProtKB-UniPathway"/>
</dbReference>
<evidence type="ECO:0000256" key="3">
    <source>
        <dbReference type="ARBA" id="ARBA00004906"/>
    </source>
</evidence>
<dbReference type="PROSITE" id="PS50225">
    <property type="entry name" value="SOCS"/>
    <property type="match status" value="1"/>
</dbReference>
<keyword evidence="6" id="KW-1017">Isopeptide bond</keyword>
<evidence type="ECO:0000256" key="22">
    <source>
        <dbReference type="SAM" id="MobiDB-lite"/>
    </source>
</evidence>
<dbReference type="GO" id="GO:0009968">
    <property type="term" value="P:negative regulation of signal transduction"/>
    <property type="evidence" value="ECO:0007669"/>
    <property type="project" value="UniProtKB-KW"/>
</dbReference>
<dbReference type="InterPro" id="IPR037926">
    <property type="entry name" value="CRADD_Death"/>
</dbReference>
<dbReference type="SUPFAM" id="SSF158235">
    <property type="entry name" value="SOCS box-like"/>
    <property type="match status" value="1"/>
</dbReference>
<keyword evidence="8" id="KW-0341">Growth regulation</keyword>
<evidence type="ECO:0000256" key="4">
    <source>
        <dbReference type="ARBA" id="ARBA00021409"/>
    </source>
</evidence>
<dbReference type="Pfam" id="PF00017">
    <property type="entry name" value="SH2"/>
    <property type="match status" value="1"/>
</dbReference>
<dbReference type="GO" id="GO:0005634">
    <property type="term" value="C:nucleus"/>
    <property type="evidence" value="ECO:0007669"/>
    <property type="project" value="UniProtKB-SubCell"/>
</dbReference>
<dbReference type="InterPro" id="IPR035862">
    <property type="entry name" value="SOCS2_SH2"/>
</dbReference>
<keyword evidence="12" id="KW-0832">Ubl conjugation</keyword>
<keyword evidence="14" id="KW-0539">Nucleus</keyword>
<dbReference type="GO" id="GO:0006915">
    <property type="term" value="P:apoptotic process"/>
    <property type="evidence" value="ECO:0007669"/>
    <property type="project" value="UniProtKB-KW"/>
</dbReference>
<dbReference type="Pfam" id="PF00619">
    <property type="entry name" value="CARD"/>
    <property type="match status" value="1"/>
</dbReference>
<dbReference type="SUPFAM" id="SSF55550">
    <property type="entry name" value="SH2 domain"/>
    <property type="match status" value="1"/>
</dbReference>
<dbReference type="InterPro" id="IPR001315">
    <property type="entry name" value="CARD"/>
</dbReference>
<dbReference type="CDD" id="cd03736">
    <property type="entry name" value="SOCS_SOCS2"/>
    <property type="match status" value="1"/>
</dbReference>
<keyword evidence="7" id="KW-0597">Phosphoprotein</keyword>
<keyword evidence="13 21" id="KW-0727">SH2 domain</keyword>
<dbReference type="CDD" id="cd10383">
    <property type="entry name" value="SH2_SOCS2"/>
    <property type="match status" value="1"/>
</dbReference>
<proteinExistence type="predicted"/>
<dbReference type="SUPFAM" id="SSF47986">
    <property type="entry name" value="DEATH domain"/>
    <property type="match status" value="2"/>
</dbReference>
<dbReference type="Ensembl" id="ENSLCNT00005005794.1">
    <property type="protein sequence ID" value="ENSLCNP00005005134.1"/>
    <property type="gene ID" value="ENSLCNG00005003440.1"/>
</dbReference>
<keyword evidence="28" id="KW-1185">Reference proteome</keyword>
<dbReference type="InterPro" id="IPR028410">
    <property type="entry name" value="SOCS2_SOCS_box"/>
</dbReference>
<evidence type="ECO:0000256" key="13">
    <source>
        <dbReference type="ARBA" id="ARBA00022999"/>
    </source>
</evidence>
<evidence type="ECO:0000256" key="17">
    <source>
        <dbReference type="ARBA" id="ARBA00054016"/>
    </source>
</evidence>
<evidence type="ECO:0000313" key="28">
    <source>
        <dbReference type="Proteomes" id="UP000472241"/>
    </source>
</evidence>
<evidence type="ECO:0000256" key="11">
    <source>
        <dbReference type="ARBA" id="ARBA00022786"/>
    </source>
</evidence>
<feature type="domain" description="CARD" evidence="25">
    <location>
        <begin position="200"/>
        <end position="277"/>
    </location>
</feature>
<dbReference type="CDD" id="cd08319">
    <property type="entry name" value="Death_RAIDD"/>
    <property type="match status" value="1"/>
</dbReference>
<dbReference type="FunFam" id="1.10.533.10:FF:000058">
    <property type="entry name" value="death domain-containing protein CRADD isoform X1"/>
    <property type="match status" value="1"/>
</dbReference>
<evidence type="ECO:0000313" key="27">
    <source>
        <dbReference type="Ensembl" id="ENSLCNP00005005134.1"/>
    </source>
</evidence>
<evidence type="ECO:0000256" key="14">
    <source>
        <dbReference type="ARBA" id="ARBA00023242"/>
    </source>
</evidence>
<evidence type="ECO:0000256" key="21">
    <source>
        <dbReference type="PROSITE-ProRule" id="PRU00191"/>
    </source>
</evidence>
<dbReference type="GO" id="GO:0005942">
    <property type="term" value="C:phosphatidylinositol 3-kinase complex"/>
    <property type="evidence" value="ECO:0007669"/>
    <property type="project" value="TreeGrafter"/>
</dbReference>
<feature type="domain" description="SOCS box" evidence="26">
    <location>
        <begin position="151"/>
        <end position="197"/>
    </location>
</feature>
<feature type="domain" description="SH2" evidence="23">
    <location>
        <begin position="48"/>
        <end position="156"/>
    </location>
</feature>
<dbReference type="FunFam" id="1.10.750.20:FF:000002">
    <property type="entry name" value="Suppressor of cytokine signaling 2"/>
    <property type="match status" value="1"/>
</dbReference>
<evidence type="ECO:0000256" key="16">
    <source>
        <dbReference type="ARBA" id="ARBA00046811"/>
    </source>
</evidence>
<comment type="function">
    <text evidence="15">Substrate-recognition component of a cullin-5-RING E3 ubiquitin-protein ligase complex (ECS complex, also named CRL5 complex), which mediates the ubiquitination and subsequent proteasomal degradation of target proteins, such as EPOR and GHR. Specifically recognizes and binds phosphorylated proteins via its SH2 domain, promoting their ubiquitination. The ECS(SOCS2) complex acts as a key regulator of growth hormone receptor (GHR) levels by mediating ubiquitination and degradation of GHR, following GHR phosphorylation by JAK2. The ECS(SOCS2) also catalyzes ubiquitination and degradation of JAK2-phosphorylated EPOR.</text>
</comment>
<dbReference type="Pfam" id="PF07525">
    <property type="entry name" value="SOCS_box"/>
    <property type="match status" value="1"/>
</dbReference>
<dbReference type="SMART" id="SM00253">
    <property type="entry name" value="SOCS"/>
    <property type="match status" value="1"/>
</dbReference>
<evidence type="ECO:0000259" key="26">
    <source>
        <dbReference type="PROSITE" id="PS50225"/>
    </source>
</evidence>
<dbReference type="Gene3D" id="1.10.750.20">
    <property type="entry name" value="SOCS box"/>
    <property type="match status" value="1"/>
</dbReference>
<accession>A0A667FX05</accession>
<evidence type="ECO:0000259" key="24">
    <source>
        <dbReference type="PROSITE" id="PS50017"/>
    </source>
</evidence>
<dbReference type="GO" id="GO:0070513">
    <property type="term" value="F:death domain binding"/>
    <property type="evidence" value="ECO:0007669"/>
    <property type="project" value="InterPro"/>
</dbReference>
<feature type="compositionally biased region" description="Polar residues" evidence="22">
    <location>
        <begin position="8"/>
        <end position="22"/>
    </location>
</feature>
<keyword evidence="9" id="KW-0734">Signal transduction inhibitor</keyword>
<evidence type="ECO:0000256" key="6">
    <source>
        <dbReference type="ARBA" id="ARBA00022499"/>
    </source>
</evidence>
<feature type="region of interest" description="Disordered" evidence="22">
    <location>
        <begin position="6"/>
        <end position="31"/>
    </location>
</feature>
<dbReference type="InterPro" id="IPR000980">
    <property type="entry name" value="SH2"/>
</dbReference>